<feature type="region of interest" description="Disordered" evidence="2">
    <location>
        <begin position="150"/>
        <end position="169"/>
    </location>
</feature>
<evidence type="ECO:0000256" key="2">
    <source>
        <dbReference type="SAM" id="MobiDB-lite"/>
    </source>
</evidence>
<keyword evidence="3" id="KW-0472">Membrane</keyword>
<evidence type="ECO:0000256" key="1">
    <source>
        <dbReference type="ARBA" id="ARBA00022801"/>
    </source>
</evidence>
<keyword evidence="3" id="KW-1133">Transmembrane helix</keyword>
<proteinExistence type="predicted"/>
<dbReference type="GO" id="GO:0016787">
    <property type="term" value="F:hydrolase activity"/>
    <property type="evidence" value="ECO:0007669"/>
    <property type="project" value="UniProtKB-KW"/>
</dbReference>
<name>A0A6J4R7X4_9ACTN</name>
<dbReference type="Gene3D" id="3.40.50.1820">
    <property type="entry name" value="alpha/beta hydrolase"/>
    <property type="match status" value="1"/>
</dbReference>
<dbReference type="AlphaFoldDB" id="A0A6J4R7X4"/>
<dbReference type="Pfam" id="PF20434">
    <property type="entry name" value="BD-FAE"/>
    <property type="match status" value="1"/>
</dbReference>
<dbReference type="InterPro" id="IPR029058">
    <property type="entry name" value="AB_hydrolase_fold"/>
</dbReference>
<keyword evidence="1" id="KW-0378">Hydrolase</keyword>
<evidence type="ECO:0000313" key="5">
    <source>
        <dbReference type="EMBL" id="CAA9464015.1"/>
    </source>
</evidence>
<feature type="region of interest" description="Disordered" evidence="2">
    <location>
        <begin position="415"/>
        <end position="434"/>
    </location>
</feature>
<dbReference type="InterPro" id="IPR049492">
    <property type="entry name" value="BD-FAE-like_dom"/>
</dbReference>
<evidence type="ECO:0000259" key="4">
    <source>
        <dbReference type="Pfam" id="PF20434"/>
    </source>
</evidence>
<keyword evidence="3" id="KW-0812">Transmembrane</keyword>
<protein>
    <recommendedName>
        <fullName evidence="4">BD-FAE-like domain-containing protein</fullName>
    </recommendedName>
</protein>
<accession>A0A6J4R7X4</accession>
<gene>
    <name evidence="5" type="ORF">AVDCRST_MAG02-2829</name>
</gene>
<evidence type="ECO:0000256" key="3">
    <source>
        <dbReference type="SAM" id="Phobius"/>
    </source>
</evidence>
<dbReference type="SUPFAM" id="SSF53474">
    <property type="entry name" value="alpha/beta-Hydrolases"/>
    <property type="match status" value="1"/>
</dbReference>
<dbReference type="PANTHER" id="PTHR48081">
    <property type="entry name" value="AB HYDROLASE SUPERFAMILY PROTEIN C4A8.06C"/>
    <property type="match status" value="1"/>
</dbReference>
<feature type="compositionally biased region" description="Pro residues" evidence="2">
    <location>
        <begin position="153"/>
        <end position="169"/>
    </location>
</feature>
<sequence>MAAGVALSWAVIGLLWAQVIALPKPLLPPPFFAELLGDVPATTTPERFVVMIFKETSLLLCAFALLGLLPAAAALGLGARKSPLVAAALCAVAVAVSLAPTAEARSTAASEGVPLSLSEYFAAPLPAAGTVPETATYARPRGEELKLDVWRPPEAPGESPDPAPGPVPGPVFGSVPDAGRGRPAVVVVHGGGWRSGTRGEFPAWNAWLAERGYVVFDIDYRLSPPPSWQEAPGDVRCAVGWVKENAVRYGVDPERVALMGRSAGGHLALLAAYTEGPSAFPAGCGVRGEPDTAVAAVAAFYPPTDLASLSSRGYLPGIDRFLGGARGAVPGRYRLFSPVARVDAGDPPTFLAHGEDDEIVPPGESELLAGRLGDAGVPHRLVGLPWANHTFDFFWGGWGSQITRSSLEEFLRSHLETPAEAGHEPAGRRDKGTG</sequence>
<feature type="domain" description="BD-FAE-like" evidence="4">
    <location>
        <begin position="182"/>
        <end position="372"/>
    </location>
</feature>
<dbReference type="EMBL" id="CADCVH010000090">
    <property type="protein sequence ID" value="CAA9464015.1"/>
    <property type="molecule type" value="Genomic_DNA"/>
</dbReference>
<reference evidence="5" key="1">
    <citation type="submission" date="2020-02" db="EMBL/GenBank/DDBJ databases">
        <authorList>
            <person name="Meier V. D."/>
        </authorList>
    </citation>
    <scope>NUCLEOTIDE SEQUENCE</scope>
    <source>
        <strain evidence="5">AVDCRST_MAG02</strain>
    </source>
</reference>
<organism evidence="5">
    <name type="scientific">uncultured Rubrobacteraceae bacterium</name>
    <dbReference type="NCBI Taxonomy" id="349277"/>
    <lineage>
        <taxon>Bacteria</taxon>
        <taxon>Bacillati</taxon>
        <taxon>Actinomycetota</taxon>
        <taxon>Rubrobacteria</taxon>
        <taxon>Rubrobacterales</taxon>
        <taxon>Rubrobacteraceae</taxon>
        <taxon>environmental samples</taxon>
    </lineage>
</organism>
<dbReference type="InterPro" id="IPR050300">
    <property type="entry name" value="GDXG_lipolytic_enzyme"/>
</dbReference>
<feature type="transmembrane region" description="Helical" evidence="3">
    <location>
        <begin position="84"/>
        <end position="102"/>
    </location>
</feature>
<feature type="transmembrane region" description="Helical" evidence="3">
    <location>
        <begin position="57"/>
        <end position="77"/>
    </location>
</feature>